<comment type="similarity">
    <text evidence="6">Belongs to the inorganic phosphate transporter (PiT) (TC 2.A.20) family.</text>
</comment>
<dbReference type="Proteomes" id="UP000189733">
    <property type="component" value="Unassembled WGS sequence"/>
</dbReference>
<organism evidence="7 8">
    <name type="scientific">Desulfobaculum bizertense DSM 18034</name>
    <dbReference type="NCBI Taxonomy" id="1121442"/>
    <lineage>
        <taxon>Bacteria</taxon>
        <taxon>Pseudomonadati</taxon>
        <taxon>Thermodesulfobacteriota</taxon>
        <taxon>Desulfovibrionia</taxon>
        <taxon>Desulfovibrionales</taxon>
        <taxon>Desulfovibrionaceae</taxon>
        <taxon>Desulfobaculum</taxon>
    </lineage>
</organism>
<keyword evidence="5 6" id="KW-0472">Membrane</keyword>
<dbReference type="AlphaFoldDB" id="A0A1T4VDD6"/>
<dbReference type="Pfam" id="PF01384">
    <property type="entry name" value="PHO4"/>
    <property type="match status" value="1"/>
</dbReference>
<feature type="transmembrane region" description="Helical" evidence="6">
    <location>
        <begin position="294"/>
        <end position="315"/>
    </location>
</feature>
<gene>
    <name evidence="7" type="ORF">SAMN02745702_00055</name>
</gene>
<feature type="transmembrane region" description="Helical" evidence="6">
    <location>
        <begin position="45"/>
        <end position="64"/>
    </location>
</feature>
<comment type="subcellular location">
    <subcellularLocation>
        <location evidence="1 6">Membrane</location>
        <topology evidence="1 6">Multi-pass membrane protein</topology>
    </subcellularLocation>
</comment>
<evidence type="ECO:0000313" key="7">
    <source>
        <dbReference type="EMBL" id="SKA62937.1"/>
    </source>
</evidence>
<evidence type="ECO:0000256" key="2">
    <source>
        <dbReference type="ARBA" id="ARBA00022448"/>
    </source>
</evidence>
<accession>A0A1T4VDD6</accession>
<feature type="transmembrane region" description="Helical" evidence="6">
    <location>
        <begin position="114"/>
        <end position="132"/>
    </location>
</feature>
<dbReference type="RefSeq" id="WP_078683387.1">
    <property type="nucleotide sequence ID" value="NZ_FUYA01000001.1"/>
</dbReference>
<name>A0A1T4VDD6_9BACT</name>
<keyword evidence="2 6" id="KW-0813">Transport</keyword>
<evidence type="ECO:0000256" key="5">
    <source>
        <dbReference type="ARBA" id="ARBA00023136"/>
    </source>
</evidence>
<dbReference type="EMBL" id="FUYA01000001">
    <property type="protein sequence ID" value="SKA62937.1"/>
    <property type="molecule type" value="Genomic_DNA"/>
</dbReference>
<dbReference type="PANTHER" id="PTHR11101:SF80">
    <property type="entry name" value="PHOSPHATE TRANSPORTER"/>
    <property type="match status" value="1"/>
</dbReference>
<evidence type="ECO:0000313" key="8">
    <source>
        <dbReference type="Proteomes" id="UP000189733"/>
    </source>
</evidence>
<evidence type="ECO:0000256" key="1">
    <source>
        <dbReference type="ARBA" id="ARBA00004141"/>
    </source>
</evidence>
<dbReference type="GO" id="GO:0035435">
    <property type="term" value="P:phosphate ion transmembrane transport"/>
    <property type="evidence" value="ECO:0007669"/>
    <property type="project" value="TreeGrafter"/>
</dbReference>
<keyword evidence="4 6" id="KW-1133">Transmembrane helix</keyword>
<feature type="transmembrane region" description="Helical" evidence="6">
    <location>
        <begin position="385"/>
        <end position="406"/>
    </location>
</feature>
<evidence type="ECO:0000256" key="6">
    <source>
        <dbReference type="RuleBase" id="RU363058"/>
    </source>
</evidence>
<reference evidence="7 8" key="1">
    <citation type="submission" date="2017-02" db="EMBL/GenBank/DDBJ databases">
        <authorList>
            <person name="Peterson S.W."/>
        </authorList>
    </citation>
    <scope>NUCLEOTIDE SEQUENCE [LARGE SCALE GENOMIC DNA]</scope>
    <source>
        <strain evidence="7 8">DSM 18034</strain>
    </source>
</reference>
<keyword evidence="6" id="KW-0592">Phosphate transport</keyword>
<dbReference type="InterPro" id="IPR001204">
    <property type="entry name" value="Phos_transporter"/>
</dbReference>
<feature type="transmembrane region" description="Helical" evidence="6">
    <location>
        <begin position="6"/>
        <end position="24"/>
    </location>
</feature>
<proteinExistence type="inferred from homology"/>
<sequence>MDIYDLFYILSLGAGFLMAFNLGANDVANSMASAVGARAITVKQAVFIAGGLNFVGAVFLGSHVTATVSKGIINANVIGDPKLIMIGMFAALIAAALWVLIATLTALPVSSTHSIVGSILGFGLVAAGPSVVNWMKLVGVVCSWIISPFLAAGIAFFIFSQIRKKIFMRKRFIKQAKIWGPRWMAFTMVLVGFSFLFKTPVGKQLSLSVYESTALVALLTILAWIAGKIMVTRIAVKVEESVEGVETIFRRLQIFTSCYVALSQGANDVANAIGPIAAIYVLAKHHSFLTQAEVPIWLLAVGGAGIALGICVLGHRVMSTVGEKITTLTNTRGFAVDFAAATTVLVASKLGLPVSTTHATVGAVTGVGLARGFKAVDFSVLGKIVVYWLLTVPIAAFTSIVIFQILKWSFY</sequence>
<feature type="transmembrane region" description="Helical" evidence="6">
    <location>
        <begin position="138"/>
        <end position="159"/>
    </location>
</feature>
<keyword evidence="3 6" id="KW-0812">Transmembrane</keyword>
<dbReference type="PANTHER" id="PTHR11101">
    <property type="entry name" value="PHOSPHATE TRANSPORTER"/>
    <property type="match status" value="1"/>
</dbReference>
<feature type="transmembrane region" description="Helical" evidence="6">
    <location>
        <begin position="179"/>
        <end position="197"/>
    </location>
</feature>
<protein>
    <recommendedName>
        <fullName evidence="6">Phosphate transporter</fullName>
    </recommendedName>
</protein>
<dbReference type="GO" id="GO:0016020">
    <property type="term" value="C:membrane"/>
    <property type="evidence" value="ECO:0007669"/>
    <property type="project" value="UniProtKB-SubCell"/>
</dbReference>
<keyword evidence="8" id="KW-1185">Reference proteome</keyword>
<evidence type="ECO:0000256" key="4">
    <source>
        <dbReference type="ARBA" id="ARBA00022989"/>
    </source>
</evidence>
<dbReference type="GO" id="GO:0005315">
    <property type="term" value="F:phosphate transmembrane transporter activity"/>
    <property type="evidence" value="ECO:0007669"/>
    <property type="project" value="InterPro"/>
</dbReference>
<feature type="transmembrane region" description="Helical" evidence="6">
    <location>
        <begin position="84"/>
        <end position="107"/>
    </location>
</feature>
<dbReference type="OrthoDB" id="9779554at2"/>
<evidence type="ECO:0000256" key="3">
    <source>
        <dbReference type="ARBA" id="ARBA00022692"/>
    </source>
</evidence>
<feature type="transmembrane region" description="Helical" evidence="6">
    <location>
        <begin position="209"/>
        <end position="227"/>
    </location>
</feature>
<dbReference type="STRING" id="1121442.SAMN02745702_00055"/>